<sequence>MGNRESSDELEEITEKGGVHNDLGRVQSQGSESSRMRREKKKERDEDEDEDEETDDIEALKRALASKVNMETLTYNDIYCEGSDDDQWYEEEVGSMGISDIPETSASVANQGVFTPYLNLIVSYSTKDGALVVRLSGTNGVPGKRNRGADAYQVTMDLLPDDEQHFQSALRIGPNPPFNDTWSVPISLVPLQRSQIRVRLFGCLHARRDMLYGEDTIPLSKLNHRVENRFTAELIPRAIPAAMVEFQDMEQKRIKDAPLAREVPEDGICGELFVIVGYSHPTGKMELCVKKGSEINGGKDGQPTTFVTVTLETGNNVVIGQARTKVIKKSDSPDYEEEFVFNVKKTQLETIAITFTLFRKSGSKKLPVGSFTMGSTNTSNMETQHWDEVMSEDGQRVARWHKLFTPEARQILKLRD</sequence>
<name>A0AAV2TUM6_CALDB</name>
<evidence type="ECO:0000259" key="2">
    <source>
        <dbReference type="PROSITE" id="PS50004"/>
    </source>
</evidence>
<feature type="domain" description="C2" evidence="2">
    <location>
        <begin position="268"/>
        <end position="401"/>
    </location>
</feature>
<dbReference type="InterPro" id="IPR035892">
    <property type="entry name" value="C2_domain_sf"/>
</dbReference>
<accession>A0AAV2TUM6</accession>
<proteinExistence type="predicted"/>
<feature type="region of interest" description="Disordered" evidence="1">
    <location>
        <begin position="1"/>
        <end position="57"/>
    </location>
</feature>
<dbReference type="Gene3D" id="2.60.40.150">
    <property type="entry name" value="C2 domain"/>
    <property type="match status" value="2"/>
</dbReference>
<dbReference type="SMART" id="SM00239">
    <property type="entry name" value="C2"/>
    <property type="match status" value="1"/>
</dbReference>
<organism evidence="3 4">
    <name type="scientific">Calicophoron daubneyi</name>
    <name type="common">Rumen fluke</name>
    <name type="synonym">Paramphistomum daubneyi</name>
    <dbReference type="NCBI Taxonomy" id="300641"/>
    <lineage>
        <taxon>Eukaryota</taxon>
        <taxon>Metazoa</taxon>
        <taxon>Spiralia</taxon>
        <taxon>Lophotrochozoa</taxon>
        <taxon>Platyhelminthes</taxon>
        <taxon>Trematoda</taxon>
        <taxon>Digenea</taxon>
        <taxon>Plagiorchiida</taxon>
        <taxon>Pronocephalata</taxon>
        <taxon>Paramphistomoidea</taxon>
        <taxon>Paramphistomidae</taxon>
        <taxon>Calicophoron</taxon>
    </lineage>
</organism>
<dbReference type="SUPFAM" id="SSF49562">
    <property type="entry name" value="C2 domain (Calcium/lipid-binding domain, CaLB)"/>
    <property type="match status" value="2"/>
</dbReference>
<dbReference type="PANTHER" id="PTHR46129">
    <property type="entry name" value="SYNAPTOTAGMIN 14, ISOFORM D"/>
    <property type="match status" value="1"/>
</dbReference>
<dbReference type="InterPro" id="IPR043541">
    <property type="entry name" value="SYT14/14L/16"/>
</dbReference>
<dbReference type="GO" id="GO:0005543">
    <property type="term" value="F:phospholipid binding"/>
    <property type="evidence" value="ECO:0007669"/>
    <property type="project" value="TreeGrafter"/>
</dbReference>
<evidence type="ECO:0000313" key="3">
    <source>
        <dbReference type="EMBL" id="CAL5140558.1"/>
    </source>
</evidence>
<evidence type="ECO:0000256" key="1">
    <source>
        <dbReference type="SAM" id="MobiDB-lite"/>
    </source>
</evidence>
<dbReference type="Proteomes" id="UP001497525">
    <property type="component" value="Unassembled WGS sequence"/>
</dbReference>
<feature type="compositionally biased region" description="Acidic residues" evidence="1">
    <location>
        <begin position="45"/>
        <end position="57"/>
    </location>
</feature>
<dbReference type="EMBL" id="CAXLJL010000745">
    <property type="protein sequence ID" value="CAL5140558.1"/>
    <property type="molecule type" value="Genomic_DNA"/>
</dbReference>
<dbReference type="PROSITE" id="PS50004">
    <property type="entry name" value="C2"/>
    <property type="match status" value="1"/>
</dbReference>
<dbReference type="InterPro" id="IPR000008">
    <property type="entry name" value="C2_dom"/>
</dbReference>
<dbReference type="AlphaFoldDB" id="A0AAV2TUM6"/>
<feature type="compositionally biased region" description="Basic and acidic residues" evidence="1">
    <location>
        <begin position="13"/>
        <end position="23"/>
    </location>
</feature>
<evidence type="ECO:0000313" key="4">
    <source>
        <dbReference type="Proteomes" id="UP001497525"/>
    </source>
</evidence>
<dbReference type="Pfam" id="PF00168">
    <property type="entry name" value="C2"/>
    <property type="match status" value="2"/>
</dbReference>
<reference evidence="3" key="1">
    <citation type="submission" date="2024-06" db="EMBL/GenBank/DDBJ databases">
        <authorList>
            <person name="Liu X."/>
            <person name="Lenzi L."/>
            <person name="Haldenby T S."/>
            <person name="Uol C."/>
        </authorList>
    </citation>
    <scope>NUCLEOTIDE SEQUENCE</scope>
</reference>
<protein>
    <recommendedName>
        <fullName evidence="2">C2 domain-containing protein</fullName>
    </recommendedName>
</protein>
<dbReference type="PANTHER" id="PTHR46129:SF2">
    <property type="entry name" value="SYNAPTOTAGMIN 14, ISOFORM D"/>
    <property type="match status" value="1"/>
</dbReference>
<gene>
    <name evidence="3" type="ORF">CDAUBV1_LOCUS15867</name>
</gene>
<comment type="caution">
    <text evidence="3">The sequence shown here is derived from an EMBL/GenBank/DDBJ whole genome shotgun (WGS) entry which is preliminary data.</text>
</comment>